<dbReference type="PANTHER" id="PTHR30283">
    <property type="entry name" value="PEROXIDE STRESS RESPONSE PROTEIN YAAA"/>
    <property type="match status" value="1"/>
</dbReference>
<dbReference type="HAMAP" id="MF_00652">
    <property type="entry name" value="UPF0246"/>
    <property type="match status" value="1"/>
</dbReference>
<dbReference type="EMBL" id="JALBUR010000007">
    <property type="protein sequence ID" value="MDX8419305.1"/>
    <property type="molecule type" value="Genomic_DNA"/>
</dbReference>
<keyword evidence="3" id="KW-1185">Reference proteome</keyword>
<evidence type="ECO:0000313" key="2">
    <source>
        <dbReference type="EMBL" id="MDX8419305.1"/>
    </source>
</evidence>
<gene>
    <name evidence="2" type="primary">yaaA</name>
    <name evidence="2" type="ORF">MOZ60_04255</name>
</gene>
<comment type="caution">
    <text evidence="2">The sequence shown here is derived from an EMBL/GenBank/DDBJ whole genome shotgun (WGS) entry which is preliminary data.</text>
</comment>
<comment type="similarity">
    <text evidence="1">Belongs to the UPF0246 family.</text>
</comment>
<organism evidence="2 3">
    <name type="scientific">Grylomicrobium aquisgranensis</name>
    <dbReference type="NCBI Taxonomy" id="2926318"/>
    <lineage>
        <taxon>Bacteria</taxon>
        <taxon>Bacillati</taxon>
        <taxon>Bacillota</taxon>
        <taxon>Erysipelotrichia</taxon>
        <taxon>Erysipelotrichales</taxon>
        <taxon>Erysipelotrichaceae</taxon>
        <taxon>Grylomicrobium</taxon>
    </lineage>
</organism>
<name>A0AB35U3B1_9FIRM</name>
<evidence type="ECO:0000256" key="1">
    <source>
        <dbReference type="HAMAP-Rule" id="MF_00652"/>
    </source>
</evidence>
<protein>
    <recommendedName>
        <fullName evidence="1">UPF0246 protein MOZ60_04255</fullName>
    </recommendedName>
</protein>
<proteinExistence type="inferred from homology"/>
<dbReference type="PANTHER" id="PTHR30283:SF4">
    <property type="entry name" value="PEROXIDE STRESS RESISTANCE PROTEIN YAAA"/>
    <property type="match status" value="1"/>
</dbReference>
<dbReference type="AlphaFoldDB" id="A0AB35U3B1"/>
<dbReference type="NCBIfam" id="NF002543">
    <property type="entry name" value="PRK02101.1-4"/>
    <property type="match status" value="1"/>
</dbReference>
<accession>A0AB35U3B1</accession>
<sequence>MIVILSPAMRMVKDDGMVPLSAPIFLDKSKEIDAALHQQTPAQLAEVWLCSDKAVQKYQRAYLEGPKDREPTPAILSFAGIAYQYLGPSAFTDEQFAWVQDHVRILSGYYGILKPMDGVVPYRLEMKSPLAVGQSKDLYAFWKDSLYQNCLDDDRVILNLASKEYSKAIEPYCTKDDRFVNVFFEEKENGRYAIKGVYAKMARGDMTAWLAEKQIHDVDQVKQYDHMHYHFDDVRSDDTHFHFVREKVQA</sequence>
<dbReference type="RefSeq" id="WP_370595773.1">
    <property type="nucleotide sequence ID" value="NZ_JALBUR010000007.1"/>
</dbReference>
<dbReference type="GO" id="GO:0005829">
    <property type="term" value="C:cytosol"/>
    <property type="evidence" value="ECO:0007669"/>
    <property type="project" value="TreeGrafter"/>
</dbReference>
<dbReference type="InterPro" id="IPR005583">
    <property type="entry name" value="YaaA"/>
</dbReference>
<evidence type="ECO:0000313" key="3">
    <source>
        <dbReference type="Proteomes" id="UP001286174"/>
    </source>
</evidence>
<dbReference type="Proteomes" id="UP001286174">
    <property type="component" value="Unassembled WGS sequence"/>
</dbReference>
<dbReference type="GO" id="GO:0033194">
    <property type="term" value="P:response to hydroperoxide"/>
    <property type="evidence" value="ECO:0007669"/>
    <property type="project" value="TreeGrafter"/>
</dbReference>
<reference evidence="2 3" key="1">
    <citation type="submission" date="2022-03" db="EMBL/GenBank/DDBJ databases">
        <title>Novel taxa within the pig intestine.</title>
        <authorList>
            <person name="Wylensek D."/>
            <person name="Bishof K."/>
            <person name="Afrizal A."/>
            <person name="Clavel T."/>
        </authorList>
    </citation>
    <scope>NUCLEOTIDE SEQUENCE [LARGE SCALE GENOMIC DNA]</scope>
    <source>
        <strain evidence="2 3">CLA-KB-P133</strain>
    </source>
</reference>
<dbReference type="Pfam" id="PF03883">
    <property type="entry name" value="H2O2_YaaD"/>
    <property type="match status" value="1"/>
</dbReference>